<accession>A0ABQ4IS97</accession>
<gene>
    <name evidence="4" type="ORF">Vlu01_14300</name>
</gene>
<keyword evidence="5" id="KW-1185">Reference proteome</keyword>
<proteinExistence type="predicted"/>
<dbReference type="Gene3D" id="2.120.10.30">
    <property type="entry name" value="TolB, C-terminal domain"/>
    <property type="match status" value="2"/>
</dbReference>
<dbReference type="RefSeq" id="WP_203995666.1">
    <property type="nucleotide sequence ID" value="NZ_BOPB01000007.1"/>
</dbReference>
<keyword evidence="1" id="KW-1133">Transmembrane helix</keyword>
<evidence type="ECO:0000313" key="4">
    <source>
        <dbReference type="EMBL" id="GIJ20806.1"/>
    </source>
</evidence>
<dbReference type="PANTHER" id="PTHR46388:SF2">
    <property type="entry name" value="NHL REPEAT-CONTAINING PROTEIN 2"/>
    <property type="match status" value="1"/>
</dbReference>
<reference evidence="4 5" key="1">
    <citation type="submission" date="2021-01" db="EMBL/GenBank/DDBJ databases">
        <title>Whole genome shotgun sequence of Verrucosispora lutea NBRC 106530.</title>
        <authorList>
            <person name="Komaki H."/>
            <person name="Tamura T."/>
        </authorList>
    </citation>
    <scope>NUCLEOTIDE SEQUENCE [LARGE SCALE GENOMIC DNA]</scope>
    <source>
        <strain evidence="4 5">NBRC 106530</strain>
    </source>
</reference>
<organism evidence="4 5">
    <name type="scientific">Micromonospora lutea</name>
    <dbReference type="NCBI Taxonomy" id="419825"/>
    <lineage>
        <taxon>Bacteria</taxon>
        <taxon>Bacillati</taxon>
        <taxon>Actinomycetota</taxon>
        <taxon>Actinomycetes</taxon>
        <taxon>Micromonosporales</taxon>
        <taxon>Micromonosporaceae</taxon>
        <taxon>Micromonospora</taxon>
    </lineage>
</organism>
<feature type="transmembrane region" description="Helical" evidence="1">
    <location>
        <begin position="369"/>
        <end position="388"/>
    </location>
</feature>
<keyword evidence="1" id="KW-0472">Membrane</keyword>
<dbReference type="SUPFAM" id="SSF101898">
    <property type="entry name" value="NHL repeat"/>
    <property type="match status" value="1"/>
</dbReference>
<evidence type="ECO:0000259" key="3">
    <source>
        <dbReference type="Pfam" id="PF25021"/>
    </source>
</evidence>
<feature type="chain" id="PRO_5045276855" description="Teneurin NHL domain-containing protein" evidence="2">
    <location>
        <begin position="27"/>
        <end position="394"/>
    </location>
</feature>
<protein>
    <recommendedName>
        <fullName evidence="3">Teneurin NHL domain-containing protein</fullName>
    </recommendedName>
</protein>
<evidence type="ECO:0000313" key="5">
    <source>
        <dbReference type="Proteomes" id="UP000643165"/>
    </source>
</evidence>
<comment type="caution">
    <text evidence="4">The sequence shown here is derived from an EMBL/GenBank/DDBJ whole genome shotgun (WGS) entry which is preliminary data.</text>
</comment>
<evidence type="ECO:0000256" key="2">
    <source>
        <dbReference type="SAM" id="SignalP"/>
    </source>
</evidence>
<feature type="domain" description="Teneurin NHL" evidence="3">
    <location>
        <begin position="38"/>
        <end position="156"/>
    </location>
</feature>
<sequence length="394" mass="40036">MKRIWRGLVAALIAASTVAAPQPAAADGATATPYAGTGDAGYSGDGGPAAAAALNKPGGVAVGPGGVVYLADTENWVVRAISADGVITTVAGRGRSGPDAPETPLTGDAEVPASETTLRYPSSVAVGPTGSVYIGDSGNARILSMSPDGAVSLVAGGNGVGFSGDGGPAVDAQLRDVGGIEVEADGAVIFGDLRNYRIRRIAADGVIDTLVGSGDVGVLASGEAGSFTFPYGPLSTATGPGADRWVASNLLYNMSGTRLRAAVRDGNGRWSAAEPEGATIPAGVWRGTLHVAATGNAVYLSGDDGLYRLYPDGRFETLLANPSIVGPLAMVDDHIGYLADSRSNRLYRLDLPPLADADPSGDDAWWRQWWVLAIVVVLAAGLVVAVLVSRRRRG</sequence>
<keyword evidence="2" id="KW-0732">Signal</keyword>
<dbReference type="Pfam" id="PF25021">
    <property type="entry name" value="TEN_NHL"/>
    <property type="match status" value="1"/>
</dbReference>
<dbReference type="Proteomes" id="UP000643165">
    <property type="component" value="Unassembled WGS sequence"/>
</dbReference>
<dbReference type="PANTHER" id="PTHR46388">
    <property type="entry name" value="NHL REPEAT-CONTAINING PROTEIN 2"/>
    <property type="match status" value="1"/>
</dbReference>
<feature type="signal peptide" evidence="2">
    <location>
        <begin position="1"/>
        <end position="26"/>
    </location>
</feature>
<dbReference type="EMBL" id="BOPB01000007">
    <property type="protein sequence ID" value="GIJ20806.1"/>
    <property type="molecule type" value="Genomic_DNA"/>
</dbReference>
<dbReference type="InterPro" id="IPR011042">
    <property type="entry name" value="6-blade_b-propeller_TolB-like"/>
</dbReference>
<name>A0ABQ4IS97_9ACTN</name>
<evidence type="ECO:0000256" key="1">
    <source>
        <dbReference type="SAM" id="Phobius"/>
    </source>
</evidence>
<dbReference type="InterPro" id="IPR056822">
    <property type="entry name" value="TEN_NHL"/>
</dbReference>
<keyword evidence="1" id="KW-0812">Transmembrane</keyword>